<dbReference type="STRING" id="1353952.A0A165E289"/>
<gene>
    <name evidence="1" type="ORF">CALCODRAFT_33145</name>
</gene>
<proteinExistence type="predicted"/>
<evidence type="ECO:0000313" key="1">
    <source>
        <dbReference type="EMBL" id="KZT53956.1"/>
    </source>
</evidence>
<keyword evidence="2" id="KW-1185">Reference proteome</keyword>
<name>A0A165E289_9BASI</name>
<protein>
    <recommendedName>
        <fullName evidence="3">F-box domain-containing protein</fullName>
    </recommendedName>
</protein>
<evidence type="ECO:0000313" key="2">
    <source>
        <dbReference type="Proteomes" id="UP000076842"/>
    </source>
</evidence>
<dbReference type="InParanoid" id="A0A165E289"/>
<accession>A0A165E289</accession>
<dbReference type="AlphaFoldDB" id="A0A165E289"/>
<dbReference type="Proteomes" id="UP000076842">
    <property type="component" value="Unassembled WGS sequence"/>
</dbReference>
<sequence length="585" mass="66286">MSSTSKRITQLQHALSAGRAFQRALVAVDPPSPALRYADDTDALCNTLLDLQTDLEALLHRLTEKRNVLLSSIYRLHDEIFEQIFLMCTFRDPKMVVMQPNAVEHDTLTPLALSWVSRRWREVALRIPALWTNVELCVSPSPANRLLQNPWHPGALGLEMHSEQLLSGSMYASFLERSRKDPLDFTLDLPEDAEVAEPLVEEFVLANKDRAGPRILHLKLPSGGMQGSAAIIRNSRRCLRAVQDTVEYIVMTRHGNTPFDFFLQPTLCRPSSKLEGLSLCGVTLPTRLTPGTDDLHCRFLSLDNVYLPHAINLLAACPRIEEFVLRPQALRGWIGPSAEELRLPNLRKCSLTATGEEIEQFFTRIRVPRLHTLKCQVVWSRPGRGHEMRQPRPSELRQEHERLSTAIAQLEAVSDCVLQALSLKGLPLEFYPTILEALPSLKSLQYHVDDDHGDMDKTLLQQMSACKLCPMLEEVVRHGECHPQGLRHWCIFLSGRLEGEKSQSSAVSRIERLRLPHKWHPRHFIPALGQQKFCADVQKSLAGLVDVLVIGNVVLHKETMEWFPTTGSTDWLQTWTDDKIESSAW</sequence>
<evidence type="ECO:0008006" key="3">
    <source>
        <dbReference type="Google" id="ProtNLM"/>
    </source>
</evidence>
<dbReference type="OrthoDB" id="3365698at2759"/>
<dbReference type="EMBL" id="KV424025">
    <property type="protein sequence ID" value="KZT53956.1"/>
    <property type="molecule type" value="Genomic_DNA"/>
</dbReference>
<reference evidence="1 2" key="1">
    <citation type="journal article" date="2016" name="Mol. Biol. Evol.">
        <title>Comparative Genomics of Early-Diverging Mushroom-Forming Fungi Provides Insights into the Origins of Lignocellulose Decay Capabilities.</title>
        <authorList>
            <person name="Nagy L.G."/>
            <person name="Riley R."/>
            <person name="Tritt A."/>
            <person name="Adam C."/>
            <person name="Daum C."/>
            <person name="Floudas D."/>
            <person name="Sun H."/>
            <person name="Yadav J.S."/>
            <person name="Pangilinan J."/>
            <person name="Larsson K.H."/>
            <person name="Matsuura K."/>
            <person name="Barry K."/>
            <person name="Labutti K."/>
            <person name="Kuo R."/>
            <person name="Ohm R.A."/>
            <person name="Bhattacharya S.S."/>
            <person name="Shirouzu T."/>
            <person name="Yoshinaga Y."/>
            <person name="Martin F.M."/>
            <person name="Grigoriev I.V."/>
            <person name="Hibbett D.S."/>
        </authorList>
    </citation>
    <scope>NUCLEOTIDE SEQUENCE [LARGE SCALE GENOMIC DNA]</scope>
    <source>
        <strain evidence="1 2">HHB12733</strain>
    </source>
</reference>
<organism evidence="1 2">
    <name type="scientific">Calocera cornea HHB12733</name>
    <dbReference type="NCBI Taxonomy" id="1353952"/>
    <lineage>
        <taxon>Eukaryota</taxon>
        <taxon>Fungi</taxon>
        <taxon>Dikarya</taxon>
        <taxon>Basidiomycota</taxon>
        <taxon>Agaricomycotina</taxon>
        <taxon>Dacrymycetes</taxon>
        <taxon>Dacrymycetales</taxon>
        <taxon>Dacrymycetaceae</taxon>
        <taxon>Calocera</taxon>
    </lineage>
</organism>